<evidence type="ECO:0000259" key="3">
    <source>
        <dbReference type="Pfam" id="PF00440"/>
    </source>
</evidence>
<protein>
    <recommendedName>
        <fullName evidence="3">HTH tetR-type domain-containing protein</fullName>
    </recommendedName>
</protein>
<feature type="compositionally biased region" description="Polar residues" evidence="2">
    <location>
        <begin position="107"/>
        <end position="119"/>
    </location>
</feature>
<feature type="region of interest" description="Disordered" evidence="2">
    <location>
        <begin position="86"/>
        <end position="165"/>
    </location>
</feature>
<evidence type="ECO:0000256" key="2">
    <source>
        <dbReference type="SAM" id="MobiDB-lite"/>
    </source>
</evidence>
<dbReference type="SUPFAM" id="SSF46689">
    <property type="entry name" value="Homeodomain-like"/>
    <property type="match status" value="1"/>
</dbReference>
<dbReference type="InterPro" id="IPR001647">
    <property type="entry name" value="HTH_TetR"/>
</dbReference>
<proteinExistence type="predicted"/>
<dbReference type="InterPro" id="IPR009057">
    <property type="entry name" value="Homeodomain-like_sf"/>
</dbReference>
<evidence type="ECO:0000256" key="1">
    <source>
        <dbReference type="ARBA" id="ARBA00023125"/>
    </source>
</evidence>
<accession>A0ABM6PNH5</accession>
<evidence type="ECO:0000313" key="5">
    <source>
        <dbReference type="Proteomes" id="UP000815698"/>
    </source>
</evidence>
<dbReference type="Pfam" id="PF00440">
    <property type="entry name" value="TetR_N"/>
    <property type="match status" value="1"/>
</dbReference>
<dbReference type="EMBL" id="CP023482">
    <property type="protein sequence ID" value="ATH96888.1"/>
    <property type="molecule type" value="Genomic_DNA"/>
</dbReference>
<keyword evidence="1" id="KW-0238">DNA-binding</keyword>
<dbReference type="Gene3D" id="1.10.357.10">
    <property type="entry name" value="Tetracycline Repressor, domain 2"/>
    <property type="match status" value="1"/>
</dbReference>
<keyword evidence="5" id="KW-1185">Reference proteome</keyword>
<gene>
    <name evidence="4" type="ORF">COP05_07175</name>
</gene>
<name>A0ABM6PNH5_9MICO</name>
<feature type="compositionally biased region" description="Low complexity" evidence="2">
    <location>
        <begin position="145"/>
        <end position="156"/>
    </location>
</feature>
<evidence type="ECO:0000313" key="4">
    <source>
        <dbReference type="EMBL" id="ATH96888.1"/>
    </source>
</evidence>
<organism evidence="4 5">
    <name type="scientific">Dermabacter jinjuensis</name>
    <dbReference type="NCBI Taxonomy" id="1667168"/>
    <lineage>
        <taxon>Bacteria</taxon>
        <taxon>Bacillati</taxon>
        <taxon>Actinomycetota</taxon>
        <taxon>Actinomycetes</taxon>
        <taxon>Micrococcales</taxon>
        <taxon>Dermabacteraceae</taxon>
        <taxon>Dermabacter</taxon>
    </lineage>
</organism>
<feature type="domain" description="HTH tetR-type" evidence="3">
    <location>
        <begin position="18"/>
        <end position="53"/>
    </location>
</feature>
<dbReference type="Proteomes" id="UP000815698">
    <property type="component" value="Chromosome"/>
</dbReference>
<reference evidence="4 5" key="1">
    <citation type="journal article" date="2016" name="Int. J. Syst. Evol. Microbiol.">
        <title>Dermabacter jinjuensis sp. nov., a novel species of the genus Dermabacter isolated from a clinical specimen.</title>
        <authorList>
            <person name="Park Y.K."/>
            <person name="Lee K.M."/>
            <person name="Lee W.K."/>
            <person name="Cho M.J."/>
            <person name="Lee H.S."/>
            <person name="Cho Y.G."/>
            <person name="Lee Y.C."/>
            <person name="Lee W.K."/>
            <person name="Seong W.K."/>
            <person name="Hwang K.J."/>
        </authorList>
    </citation>
    <scope>NUCLEOTIDE SEQUENCE [LARGE SCALE GENOMIC DNA]</scope>
    <source>
        <strain evidence="4 5">32T</strain>
    </source>
</reference>
<sequence length="193" mass="21435">MSERRSRAENRRRMETEILRLARQQLEEKGPADLSLREIARDMSVASSALYRYVRDVMSCSRSSSSMPTPTLLMLLTTPWVWTQKSGVAQKAPRTSERSRAPCAHGRSQTQRDGVSSTAPPFPATPRQPIKLSHRARVYSPVSRTSSLPATLSAPTPAAPMPRFSRAGWRTCSGLVTGAISTAWEQRQEKPAQ</sequence>